<sequence length="252" mass="29745">MWRVYYHSGGRAITAQVIGGWAGSDLVSSRSRLERRMRATFGKDSENDLWRPDRYELVKKKFSGPDEDSTEVQREQHARVYILIIIGGLLMFDKLRNLIHLRWYLKLVDFREVGELSWGWNHGLSYVGLLDDLRDIQLLLDQQLEAEITKILRMHPIQILGESQHLAREGVIDIEDLYHIDLWGRTNDHWPAFHAQYINIWNNRYDFLPTCEAIIAMELACFLEYMPWFKAHGKLYLLGEEARGRQPHTRRP</sequence>
<organism evidence="1 2">
    <name type="scientific">Gossypium harknessii</name>
    <dbReference type="NCBI Taxonomy" id="34285"/>
    <lineage>
        <taxon>Eukaryota</taxon>
        <taxon>Viridiplantae</taxon>
        <taxon>Streptophyta</taxon>
        <taxon>Embryophyta</taxon>
        <taxon>Tracheophyta</taxon>
        <taxon>Spermatophyta</taxon>
        <taxon>Magnoliopsida</taxon>
        <taxon>eudicotyledons</taxon>
        <taxon>Gunneridae</taxon>
        <taxon>Pentapetalae</taxon>
        <taxon>rosids</taxon>
        <taxon>malvids</taxon>
        <taxon>Malvales</taxon>
        <taxon>Malvaceae</taxon>
        <taxon>Malvoideae</taxon>
        <taxon>Gossypium</taxon>
    </lineage>
</organism>
<dbReference type="EMBL" id="JABFAD010000004">
    <property type="protein sequence ID" value="MBA0795795.1"/>
    <property type="molecule type" value="Genomic_DNA"/>
</dbReference>
<evidence type="ECO:0000313" key="1">
    <source>
        <dbReference type="EMBL" id="MBA0795795.1"/>
    </source>
</evidence>
<dbReference type="AlphaFoldDB" id="A0A7J9GG41"/>
<accession>A0A7J9GG41</accession>
<dbReference type="OrthoDB" id="1002216at2759"/>
<protein>
    <recommendedName>
        <fullName evidence="3">Aminotransferase-like plant mobile domain-containing protein</fullName>
    </recommendedName>
</protein>
<evidence type="ECO:0008006" key="3">
    <source>
        <dbReference type="Google" id="ProtNLM"/>
    </source>
</evidence>
<proteinExistence type="predicted"/>
<reference evidence="1 2" key="1">
    <citation type="journal article" date="2019" name="Genome Biol. Evol.">
        <title>Insights into the evolution of the New World diploid cottons (Gossypium, subgenus Houzingenia) based on genome sequencing.</title>
        <authorList>
            <person name="Grover C.E."/>
            <person name="Arick M.A. 2nd"/>
            <person name="Thrash A."/>
            <person name="Conover J.L."/>
            <person name="Sanders W.S."/>
            <person name="Peterson D.G."/>
            <person name="Frelichowski J.E."/>
            <person name="Scheffler J.A."/>
            <person name="Scheffler B.E."/>
            <person name="Wendel J.F."/>
        </authorList>
    </citation>
    <scope>NUCLEOTIDE SEQUENCE [LARGE SCALE GENOMIC DNA]</scope>
    <source>
        <strain evidence="1">0</strain>
        <tissue evidence="1">Leaf</tissue>
    </source>
</reference>
<keyword evidence="2" id="KW-1185">Reference proteome</keyword>
<name>A0A7J9GG41_9ROSI</name>
<evidence type="ECO:0000313" key="2">
    <source>
        <dbReference type="Proteomes" id="UP000593560"/>
    </source>
</evidence>
<dbReference type="Proteomes" id="UP000593560">
    <property type="component" value="Unassembled WGS sequence"/>
</dbReference>
<gene>
    <name evidence="1" type="ORF">Gohar_006630</name>
</gene>
<comment type="caution">
    <text evidence="1">The sequence shown here is derived from an EMBL/GenBank/DDBJ whole genome shotgun (WGS) entry which is preliminary data.</text>
</comment>